<gene>
    <name evidence="11" type="primary">tmk</name>
    <name evidence="13" type="ORF">BHF71_05045</name>
</gene>
<dbReference type="AlphaFoldDB" id="A0A1D2YX37"/>
<dbReference type="GO" id="GO:0005829">
    <property type="term" value="C:cytosol"/>
    <property type="evidence" value="ECO:0007669"/>
    <property type="project" value="TreeGrafter"/>
</dbReference>
<proteinExistence type="inferred from homology"/>
<dbReference type="HAMAP" id="MF_00165">
    <property type="entry name" value="Thymidylate_kinase"/>
    <property type="match status" value="1"/>
</dbReference>
<dbReference type="Proteomes" id="UP000243739">
    <property type="component" value="Unassembled WGS sequence"/>
</dbReference>
<dbReference type="SUPFAM" id="SSF52540">
    <property type="entry name" value="P-loop containing nucleoside triphosphate hydrolases"/>
    <property type="match status" value="1"/>
</dbReference>
<keyword evidence="4 11" id="KW-0808">Transferase</keyword>
<evidence type="ECO:0000256" key="10">
    <source>
        <dbReference type="ARBA" id="ARBA00057735"/>
    </source>
</evidence>
<dbReference type="RefSeq" id="WP_069655810.1">
    <property type="nucleotide sequence ID" value="NZ_MIJF01000003.1"/>
</dbReference>
<dbReference type="GO" id="GO:0006227">
    <property type="term" value="P:dUDP biosynthetic process"/>
    <property type="evidence" value="ECO:0007669"/>
    <property type="project" value="TreeGrafter"/>
</dbReference>
<evidence type="ECO:0000256" key="4">
    <source>
        <dbReference type="ARBA" id="ARBA00022679"/>
    </source>
</evidence>
<keyword evidence="7 11" id="KW-0418">Kinase</keyword>
<comment type="caution">
    <text evidence="13">The sequence shown here is derived from an EMBL/GenBank/DDBJ whole genome shotgun (WGS) entry which is preliminary data.</text>
</comment>
<dbReference type="GO" id="GO:0004798">
    <property type="term" value="F:dTMP kinase activity"/>
    <property type="evidence" value="ECO:0007669"/>
    <property type="project" value="UniProtKB-UniRule"/>
</dbReference>
<dbReference type="InterPro" id="IPR027417">
    <property type="entry name" value="P-loop_NTPase"/>
</dbReference>
<evidence type="ECO:0000256" key="7">
    <source>
        <dbReference type="ARBA" id="ARBA00022777"/>
    </source>
</evidence>
<comment type="function">
    <text evidence="10 11">Phosphorylation of dTMP to form dTDP in both de novo and salvage pathways of dTTP synthesis.</text>
</comment>
<evidence type="ECO:0000259" key="12">
    <source>
        <dbReference type="Pfam" id="PF02223"/>
    </source>
</evidence>
<sequence>MKGLFITFEGPDGSGKTTQLQLLANYLREQGYDVVTTREPGGTHISDQIRKILLDPNHLELKNQTEILLYAASRAQLVHELIIPALEQGKIVLCDRYIDASIAYQSYGLGIDKEIVEEINRFASSQLQPNRTYLLYISPELGRERMIKRNNREFDSDLDRIEQKDIEYHERVYQGFSVLAEEYPNRILKIDANKSIEMIFEVIKKDFEKFLNMNWKEG</sequence>
<comment type="catalytic activity">
    <reaction evidence="9 11">
        <text>dTMP + ATP = dTDP + ADP</text>
        <dbReference type="Rhea" id="RHEA:13517"/>
        <dbReference type="ChEBI" id="CHEBI:30616"/>
        <dbReference type="ChEBI" id="CHEBI:58369"/>
        <dbReference type="ChEBI" id="CHEBI:63528"/>
        <dbReference type="ChEBI" id="CHEBI:456216"/>
        <dbReference type="EC" id="2.7.4.9"/>
    </reaction>
</comment>
<evidence type="ECO:0000313" key="13">
    <source>
        <dbReference type="EMBL" id="OEG00274.1"/>
    </source>
</evidence>
<evidence type="ECO:0000256" key="9">
    <source>
        <dbReference type="ARBA" id="ARBA00048743"/>
    </source>
</evidence>
<dbReference type="Gene3D" id="3.40.50.300">
    <property type="entry name" value="P-loop containing nucleotide triphosphate hydrolases"/>
    <property type="match status" value="1"/>
</dbReference>
<dbReference type="CDD" id="cd01672">
    <property type="entry name" value="TMPK"/>
    <property type="match status" value="1"/>
</dbReference>
<comment type="similarity">
    <text evidence="1 11">Belongs to the thymidylate kinase family.</text>
</comment>
<evidence type="ECO:0000256" key="11">
    <source>
        <dbReference type="HAMAP-Rule" id="MF_00165"/>
    </source>
</evidence>
<evidence type="ECO:0000256" key="3">
    <source>
        <dbReference type="ARBA" id="ARBA00017144"/>
    </source>
</evidence>
<dbReference type="STRING" id="337097.BHF71_05045"/>
<evidence type="ECO:0000256" key="8">
    <source>
        <dbReference type="ARBA" id="ARBA00022840"/>
    </source>
</evidence>
<dbReference type="GO" id="GO:0006235">
    <property type="term" value="P:dTTP biosynthetic process"/>
    <property type="evidence" value="ECO:0007669"/>
    <property type="project" value="UniProtKB-UniRule"/>
</dbReference>
<keyword evidence="14" id="KW-1185">Reference proteome</keyword>
<dbReference type="EMBL" id="MIJF01000003">
    <property type="protein sequence ID" value="OEG00274.1"/>
    <property type="molecule type" value="Genomic_DNA"/>
</dbReference>
<evidence type="ECO:0000313" key="14">
    <source>
        <dbReference type="Proteomes" id="UP000243739"/>
    </source>
</evidence>
<dbReference type="PANTHER" id="PTHR10344:SF4">
    <property type="entry name" value="UMP-CMP KINASE 2, MITOCHONDRIAL"/>
    <property type="match status" value="1"/>
</dbReference>
<protein>
    <recommendedName>
        <fullName evidence="3 11">Thymidylate kinase</fullName>
        <ecNumber evidence="2 11">2.7.4.9</ecNumber>
    </recommendedName>
    <alternativeName>
        <fullName evidence="11">dTMP kinase</fullName>
    </alternativeName>
</protein>
<organism evidence="13 14">
    <name type="scientific">Vulcanibacillus modesticaldus</name>
    <dbReference type="NCBI Taxonomy" id="337097"/>
    <lineage>
        <taxon>Bacteria</taxon>
        <taxon>Bacillati</taxon>
        <taxon>Bacillota</taxon>
        <taxon>Bacilli</taxon>
        <taxon>Bacillales</taxon>
        <taxon>Bacillaceae</taxon>
        <taxon>Vulcanibacillus</taxon>
    </lineage>
</organism>
<keyword evidence="6 11" id="KW-0547">Nucleotide-binding</keyword>
<keyword evidence="8 11" id="KW-0067">ATP-binding</keyword>
<feature type="domain" description="Thymidylate kinase-like" evidence="12">
    <location>
        <begin position="8"/>
        <end position="201"/>
    </location>
</feature>
<dbReference type="OrthoDB" id="9774907at2"/>
<evidence type="ECO:0000256" key="5">
    <source>
        <dbReference type="ARBA" id="ARBA00022727"/>
    </source>
</evidence>
<dbReference type="GO" id="GO:0006233">
    <property type="term" value="P:dTDP biosynthetic process"/>
    <property type="evidence" value="ECO:0007669"/>
    <property type="project" value="InterPro"/>
</dbReference>
<keyword evidence="5 11" id="KW-0545">Nucleotide biosynthesis</keyword>
<name>A0A1D2YX37_9BACI</name>
<evidence type="ECO:0000256" key="1">
    <source>
        <dbReference type="ARBA" id="ARBA00009776"/>
    </source>
</evidence>
<dbReference type="InterPro" id="IPR039430">
    <property type="entry name" value="Thymidylate_kin-like_dom"/>
</dbReference>
<feature type="binding site" evidence="11">
    <location>
        <begin position="10"/>
        <end position="17"/>
    </location>
    <ligand>
        <name>ATP</name>
        <dbReference type="ChEBI" id="CHEBI:30616"/>
    </ligand>
</feature>
<dbReference type="NCBIfam" id="TIGR00041">
    <property type="entry name" value="DTMP_kinase"/>
    <property type="match status" value="1"/>
</dbReference>
<dbReference type="Pfam" id="PF02223">
    <property type="entry name" value="Thymidylate_kin"/>
    <property type="match status" value="1"/>
</dbReference>
<dbReference type="InterPro" id="IPR018094">
    <property type="entry name" value="Thymidylate_kinase"/>
</dbReference>
<dbReference type="FunFam" id="3.40.50.300:FF:000225">
    <property type="entry name" value="Thymidylate kinase"/>
    <property type="match status" value="1"/>
</dbReference>
<dbReference type="PANTHER" id="PTHR10344">
    <property type="entry name" value="THYMIDYLATE KINASE"/>
    <property type="match status" value="1"/>
</dbReference>
<dbReference type="GO" id="GO:0005524">
    <property type="term" value="F:ATP binding"/>
    <property type="evidence" value="ECO:0007669"/>
    <property type="project" value="UniProtKB-UniRule"/>
</dbReference>
<reference evidence="13 14" key="1">
    <citation type="submission" date="2016-09" db="EMBL/GenBank/DDBJ databases">
        <title>Draft genome sequence for the type strain of Vulcanibacillus modesticaldus BR, a strictly anaerobic, moderately thermophilic, and nitrate-reducing bacterium from deep sea-hydrothermal vents of the Mid-Atlantic Ridge.</title>
        <authorList>
            <person name="Abin C.A."/>
            <person name="Hollibaugh J.T."/>
        </authorList>
    </citation>
    <scope>NUCLEOTIDE SEQUENCE [LARGE SCALE GENOMIC DNA]</scope>
    <source>
        <strain evidence="13 14">BR</strain>
    </source>
</reference>
<evidence type="ECO:0000256" key="6">
    <source>
        <dbReference type="ARBA" id="ARBA00022741"/>
    </source>
</evidence>
<evidence type="ECO:0000256" key="2">
    <source>
        <dbReference type="ARBA" id="ARBA00012980"/>
    </source>
</evidence>
<accession>A0A1D2YX37</accession>
<dbReference type="EC" id="2.7.4.9" evidence="2 11"/>